<protein>
    <submittedName>
        <fullName evidence="1">Uncharacterized protein</fullName>
    </submittedName>
</protein>
<name>A0A6J5LVX8_9CAUD</name>
<proteinExistence type="predicted"/>
<evidence type="ECO:0000313" key="1">
    <source>
        <dbReference type="EMBL" id="CAB4137253.1"/>
    </source>
</evidence>
<gene>
    <name evidence="1" type="ORF">UFOVP326_15</name>
</gene>
<organism evidence="1">
    <name type="scientific">uncultured Caudovirales phage</name>
    <dbReference type="NCBI Taxonomy" id="2100421"/>
    <lineage>
        <taxon>Viruses</taxon>
        <taxon>Duplodnaviria</taxon>
        <taxon>Heunggongvirae</taxon>
        <taxon>Uroviricota</taxon>
        <taxon>Caudoviricetes</taxon>
        <taxon>Peduoviridae</taxon>
        <taxon>Maltschvirus</taxon>
        <taxon>Maltschvirus maltsch</taxon>
    </lineage>
</organism>
<dbReference type="EMBL" id="LR796340">
    <property type="protein sequence ID" value="CAB4137253.1"/>
    <property type="molecule type" value="Genomic_DNA"/>
</dbReference>
<reference evidence="1" key="1">
    <citation type="submission" date="2020-04" db="EMBL/GenBank/DDBJ databases">
        <authorList>
            <person name="Chiriac C."/>
            <person name="Salcher M."/>
            <person name="Ghai R."/>
            <person name="Kavagutti S V."/>
        </authorList>
    </citation>
    <scope>NUCLEOTIDE SEQUENCE</scope>
</reference>
<sequence length="284" mass="31128">MSEFRISVSLSALIPWGGAVTADMFPHLAHAVRTIAEAAHRQWVAYASGMPLPSGKVISSRTGEYARSIQLRQTGPFSAEVYSALPYARAIEEGTPARDLKRMLNSSFKVRVSAKGKRYLIIPFRWNTPNSVLGRAMPQAVHDWWQAPTLARSAIVGTYRRVSGTGAMSVKTRDPVTVAGWKYRWGSRLTPDVLEALGITGPAAKRMAGMVNFRKPNARGGAAHSKFLTFRVMVEGSSGWVVPAQEGRWPARTVAQQLAPVAEQAFRRAMEEDVKRMMGAEASS</sequence>
<accession>A0A6J5LVX8</accession>